<dbReference type="EMBL" id="QXFT01000529">
    <property type="protein sequence ID" value="KAE9341498.1"/>
    <property type="molecule type" value="Genomic_DNA"/>
</dbReference>
<evidence type="ECO:0000259" key="2">
    <source>
        <dbReference type="PROSITE" id="PS51471"/>
    </source>
</evidence>
<proteinExistence type="predicted"/>
<evidence type="ECO:0000313" key="3">
    <source>
        <dbReference type="EMBL" id="KAE9034843.1"/>
    </source>
</evidence>
<keyword evidence="6" id="KW-1185">Reference proteome</keyword>
<dbReference type="PANTHER" id="PTHR33099:SF7">
    <property type="entry name" value="MYND-TYPE DOMAIN-CONTAINING PROTEIN"/>
    <property type="match status" value="1"/>
</dbReference>
<dbReference type="EMBL" id="QXFV01000534">
    <property type="protein sequence ID" value="KAE9034843.1"/>
    <property type="molecule type" value="Genomic_DNA"/>
</dbReference>
<dbReference type="PANTHER" id="PTHR33099">
    <property type="entry name" value="FE2OG DIOXYGENASE DOMAIN-CONTAINING PROTEIN"/>
    <property type="match status" value="1"/>
</dbReference>
<feature type="region of interest" description="Disordered" evidence="1">
    <location>
        <begin position="1"/>
        <end position="34"/>
    </location>
</feature>
<organism evidence="3 5">
    <name type="scientific">Phytophthora rubi</name>
    <dbReference type="NCBI Taxonomy" id="129364"/>
    <lineage>
        <taxon>Eukaryota</taxon>
        <taxon>Sar</taxon>
        <taxon>Stramenopiles</taxon>
        <taxon>Oomycota</taxon>
        <taxon>Peronosporomycetes</taxon>
        <taxon>Peronosporales</taxon>
        <taxon>Peronosporaceae</taxon>
        <taxon>Phytophthora</taxon>
    </lineage>
</organism>
<dbReference type="Proteomes" id="UP000429607">
    <property type="component" value="Unassembled WGS sequence"/>
</dbReference>
<name>A0A6A3MUQ1_9STRA</name>
<sequence length="666" mass="74838">MSESDEEPERLENQDPNFEEDFGGKEWPFSGKRGPDEIPLPTGAACVKINDVLGGLSEKFRDFSFGGQGDQLPAIPGIFVDGVGPVPVPLWEERAQRLIEKCEKSPFGHNMGTKMDENVRKSWELQPDHVQFRNPMWKTGMEKMAATIADRLGYKDIPLHCVLYKLLVYGEGGHFLKHQDTEKKDGMIATLVVQPPSLHEGGDLVVYRHGEVKHRHDFGKTDGTATHLPHYAVHYADAEHAVERVTKGYRLALVYSVCLPANMQKFGRNSKQRAMGGELAEAIETMTSGHDSFALLLAHEYTDRSIAGFGSRALKGVDRERFLALEEANRSVAAEKKLQFHIAKLHYHVNFYHFGSILGRYGVECREEKVAWYTLGGESLGLGDEVKLKFNFLNPAMETQSQFWQKPYGSSDSNGYLGNEGPEKDSVYSRFAIVAWPAVDNVEFTMKFASLGTAFETLRVQRPVDTATLLKFMDLAITKLADIDNLLAERRKLDVWNGSYKFPPLISTATCQVLCQLLQECGNSTLVSVFFSNFFSRVKEKHAVVLDIAKLVRKFAWGVIGKALLEAPICVDWNQDDIYVMQTTLAVVRALERGQAQQDLLSFAVGKAESLPDDRLISSRSLEELWRLVLSDSDDGILSTLSRKFERMNPRLSAPAVEIFSRYLKR</sequence>
<comment type="caution">
    <text evidence="3">The sequence shown here is derived from an EMBL/GenBank/DDBJ whole genome shotgun (WGS) entry which is preliminary data.</text>
</comment>
<dbReference type="AlphaFoldDB" id="A0A6A3MUQ1"/>
<dbReference type="PROSITE" id="PS51471">
    <property type="entry name" value="FE2OG_OXY"/>
    <property type="match status" value="1"/>
</dbReference>
<gene>
    <name evidence="3" type="ORF">PR001_g9562</name>
    <name evidence="4" type="ORF">PR003_g9953</name>
</gene>
<evidence type="ECO:0000256" key="1">
    <source>
        <dbReference type="SAM" id="MobiDB-lite"/>
    </source>
</evidence>
<protein>
    <recommendedName>
        <fullName evidence="2">Fe2OG dioxygenase domain-containing protein</fullName>
    </recommendedName>
</protein>
<evidence type="ECO:0000313" key="5">
    <source>
        <dbReference type="Proteomes" id="UP000429607"/>
    </source>
</evidence>
<evidence type="ECO:0000313" key="6">
    <source>
        <dbReference type="Proteomes" id="UP000434957"/>
    </source>
</evidence>
<dbReference type="Gene3D" id="2.60.120.620">
    <property type="entry name" value="q2cbj1_9rhob like domain"/>
    <property type="match status" value="1"/>
</dbReference>
<dbReference type="Proteomes" id="UP000434957">
    <property type="component" value="Unassembled WGS sequence"/>
</dbReference>
<accession>A0A6A3MUQ1</accession>
<feature type="domain" description="Fe2OG dioxygenase" evidence="2">
    <location>
        <begin position="158"/>
        <end position="259"/>
    </location>
</feature>
<reference evidence="3 5" key="1">
    <citation type="submission" date="2018-09" db="EMBL/GenBank/DDBJ databases">
        <title>Genomic investigation of the strawberry pathogen Phytophthora fragariae indicates pathogenicity is determined by transcriptional variation in three key races.</title>
        <authorList>
            <person name="Adams T.M."/>
            <person name="Armitage A.D."/>
            <person name="Sobczyk M.K."/>
            <person name="Bates H.J."/>
            <person name="Dunwell J.M."/>
            <person name="Nellist C.F."/>
            <person name="Harrison R.J."/>
        </authorList>
    </citation>
    <scope>NUCLEOTIDE SEQUENCE [LARGE SCALE GENOMIC DNA]</scope>
    <source>
        <strain evidence="3 5">SCRP249</strain>
        <strain evidence="4 6">SCRP333</strain>
    </source>
</reference>
<evidence type="ECO:0000313" key="4">
    <source>
        <dbReference type="EMBL" id="KAE9341498.1"/>
    </source>
</evidence>
<dbReference type="InterPro" id="IPR005123">
    <property type="entry name" value="Oxoglu/Fe-dep_dioxygenase_dom"/>
</dbReference>